<dbReference type="STRING" id="72664.V4MCC2"/>
<dbReference type="Gramene" id="ESQ52837">
    <property type="protein sequence ID" value="ESQ52837"/>
    <property type="gene ID" value="EUTSA_v10017346mg"/>
</dbReference>
<evidence type="ECO:0000259" key="2">
    <source>
        <dbReference type="Pfam" id="PF05678"/>
    </source>
</evidence>
<name>V4MCC2_EUTSA</name>
<evidence type="ECO:0000313" key="4">
    <source>
        <dbReference type="Proteomes" id="UP000030689"/>
    </source>
</evidence>
<organism evidence="3 4">
    <name type="scientific">Eutrema salsugineum</name>
    <name type="common">Saltwater cress</name>
    <name type="synonym">Sisymbrium salsugineum</name>
    <dbReference type="NCBI Taxonomy" id="72664"/>
    <lineage>
        <taxon>Eukaryota</taxon>
        <taxon>Viridiplantae</taxon>
        <taxon>Streptophyta</taxon>
        <taxon>Embryophyta</taxon>
        <taxon>Tracheophyta</taxon>
        <taxon>Spermatophyta</taxon>
        <taxon>Magnoliopsida</taxon>
        <taxon>eudicotyledons</taxon>
        <taxon>Gunneridae</taxon>
        <taxon>Pentapetalae</taxon>
        <taxon>rosids</taxon>
        <taxon>malvids</taxon>
        <taxon>Brassicales</taxon>
        <taxon>Brassicaceae</taxon>
        <taxon>Eutremeae</taxon>
        <taxon>Eutrema</taxon>
    </lineage>
</organism>
<dbReference type="OMA" id="RPCESEM"/>
<proteinExistence type="predicted"/>
<dbReference type="Proteomes" id="UP000030689">
    <property type="component" value="Unassembled WGS sequence"/>
</dbReference>
<accession>V4MCC2</accession>
<feature type="compositionally biased region" description="Polar residues" evidence="1">
    <location>
        <begin position="24"/>
        <end position="34"/>
    </location>
</feature>
<sequence>MSSHLDFHFYLTFVLHKESKKMESSSTLLTSLNQRKSSPTRKPPQKQKRKMTTTNKPIKVRYISNPMRVETCASKFRELVQELTGQDAVDLPPEHKAFAASADLHQEEMNHAPLDEGIPEYYSPLDHEDVFNNAPQMSAGVSGFFSSGFYNVNALGSIGSL</sequence>
<dbReference type="EMBL" id="KI517385">
    <property type="protein sequence ID" value="ESQ52837.1"/>
    <property type="molecule type" value="Genomic_DNA"/>
</dbReference>
<dbReference type="Pfam" id="PF05678">
    <property type="entry name" value="VQ"/>
    <property type="match status" value="1"/>
</dbReference>
<evidence type="ECO:0000313" key="3">
    <source>
        <dbReference type="EMBL" id="ESQ52837.1"/>
    </source>
</evidence>
<gene>
    <name evidence="3" type="ORF">EUTSA_v10017346mg</name>
</gene>
<evidence type="ECO:0000256" key="1">
    <source>
        <dbReference type="SAM" id="MobiDB-lite"/>
    </source>
</evidence>
<dbReference type="eggNOG" id="ENOG502SFCE">
    <property type="taxonomic scope" value="Eukaryota"/>
</dbReference>
<dbReference type="PANTHER" id="PTHR33624">
    <property type="entry name" value="SIGMA FACTOR BINDING PROTEIN 1, CHLOROPLASTIC"/>
    <property type="match status" value="1"/>
</dbReference>
<dbReference type="AlphaFoldDB" id="V4MCC2"/>
<feature type="region of interest" description="Disordered" evidence="1">
    <location>
        <begin position="24"/>
        <end position="55"/>
    </location>
</feature>
<feature type="domain" description="VQ" evidence="2">
    <location>
        <begin position="63"/>
        <end position="88"/>
    </location>
</feature>
<protein>
    <recommendedName>
        <fullName evidence="2">VQ domain-containing protein</fullName>
    </recommendedName>
</protein>
<dbReference type="KEGG" id="eus:EUTSA_v10017346mg"/>
<reference evidence="3 4" key="1">
    <citation type="journal article" date="2013" name="Front. Plant Sci.">
        <title>The Reference Genome of the Halophytic Plant Eutrema salsugineum.</title>
        <authorList>
            <person name="Yang R."/>
            <person name="Jarvis D.E."/>
            <person name="Chen H."/>
            <person name="Beilstein M.A."/>
            <person name="Grimwood J."/>
            <person name="Jenkins J."/>
            <person name="Shu S."/>
            <person name="Prochnik S."/>
            <person name="Xin M."/>
            <person name="Ma C."/>
            <person name="Schmutz J."/>
            <person name="Wing R.A."/>
            <person name="Mitchell-Olds T."/>
            <person name="Schumaker K.S."/>
            <person name="Wang X."/>
        </authorList>
    </citation>
    <scope>NUCLEOTIDE SEQUENCE [LARGE SCALE GENOMIC DNA]</scope>
</reference>
<dbReference type="PANTHER" id="PTHR33624:SF2">
    <property type="entry name" value="SIGMA FACTOR BINDING PROTEIN 1, CHLOROPLASTIC"/>
    <property type="match status" value="1"/>
</dbReference>
<dbReference type="InterPro" id="IPR008889">
    <property type="entry name" value="VQ"/>
</dbReference>
<dbReference type="InterPro" id="IPR039335">
    <property type="entry name" value="SIB1/2"/>
</dbReference>
<dbReference type="GO" id="GO:0005634">
    <property type="term" value="C:nucleus"/>
    <property type="evidence" value="ECO:0007669"/>
    <property type="project" value="EnsemblPlants"/>
</dbReference>
<keyword evidence="4" id="KW-1185">Reference proteome</keyword>